<dbReference type="PANTHER" id="PTHR30469">
    <property type="entry name" value="MULTIDRUG RESISTANCE PROTEIN MDTA"/>
    <property type="match status" value="1"/>
</dbReference>
<dbReference type="Pfam" id="PF25954">
    <property type="entry name" value="Beta-barrel_RND_2"/>
    <property type="match status" value="1"/>
</dbReference>
<sequence>MSKKISHFLVLGLIISSLCFWSCSGSEEESIQPNKGTITESVYASGRVKAVNQYQAFTSASGPIQEIFVEEGDSVRIGDPILAVFSEREKLSRENAELARAYADQQANESKLRDLQLNTDFAKSKMQNDSMLYARQKRLYDQNIGSAVEFEQRQLAYENSKTLYETALLKYEDLKKDIEFNEKSAQKNLAISRVLESEYVLKSKVNGRVYALLKEKGEMVTPQTPLAVLGSADEFILELEVDEYDISKVKTGQEVIVTMDSYKEETFQAMVSKIYPLMNEATKTFTLEALFTRAPEVLYPNLSLEANIILAIKEDALIIPRTYLINDEYVLSEDGDSIQVNVGIKNYEYAEILQGLDENTTLVKRGQ</sequence>
<organism evidence="2 3">
    <name type="scientific">Algoriphagus sediminis</name>
    <dbReference type="NCBI Taxonomy" id="3057113"/>
    <lineage>
        <taxon>Bacteria</taxon>
        <taxon>Pseudomonadati</taxon>
        <taxon>Bacteroidota</taxon>
        <taxon>Cytophagia</taxon>
        <taxon>Cytophagales</taxon>
        <taxon>Cyclobacteriaceae</taxon>
        <taxon>Algoriphagus</taxon>
    </lineage>
</organism>
<comment type="caution">
    <text evidence="2">The sequence shown here is derived from an EMBL/GenBank/DDBJ whole genome shotgun (WGS) entry which is preliminary data.</text>
</comment>
<name>A0ABT7Y9T5_9BACT</name>
<dbReference type="RefSeq" id="WP_289998780.1">
    <property type="nucleotide sequence ID" value="NZ_JAUEPH010000002.1"/>
</dbReference>
<dbReference type="PANTHER" id="PTHR30469:SF15">
    <property type="entry name" value="HLYD FAMILY OF SECRETION PROTEINS"/>
    <property type="match status" value="1"/>
</dbReference>
<proteinExistence type="predicted"/>
<protein>
    <submittedName>
        <fullName evidence="2">Efflux RND transporter periplasmic adaptor subunit</fullName>
    </submittedName>
</protein>
<feature type="domain" description="CusB-like beta-barrel" evidence="1">
    <location>
        <begin position="237"/>
        <end position="307"/>
    </location>
</feature>
<dbReference type="EMBL" id="JAUEPH010000002">
    <property type="protein sequence ID" value="MDN3203216.1"/>
    <property type="molecule type" value="Genomic_DNA"/>
</dbReference>
<dbReference type="Proteomes" id="UP001171916">
    <property type="component" value="Unassembled WGS sequence"/>
</dbReference>
<evidence type="ECO:0000259" key="1">
    <source>
        <dbReference type="Pfam" id="PF25954"/>
    </source>
</evidence>
<gene>
    <name evidence="2" type="ORF">QVH07_03615</name>
</gene>
<evidence type="ECO:0000313" key="2">
    <source>
        <dbReference type="EMBL" id="MDN3203216.1"/>
    </source>
</evidence>
<dbReference type="Gene3D" id="2.40.30.170">
    <property type="match status" value="1"/>
</dbReference>
<accession>A0ABT7Y9T5</accession>
<evidence type="ECO:0000313" key="3">
    <source>
        <dbReference type="Proteomes" id="UP001171916"/>
    </source>
</evidence>
<dbReference type="SUPFAM" id="SSF111369">
    <property type="entry name" value="HlyD-like secretion proteins"/>
    <property type="match status" value="1"/>
</dbReference>
<dbReference type="InterPro" id="IPR058792">
    <property type="entry name" value="Beta-barrel_RND_2"/>
</dbReference>
<keyword evidence="3" id="KW-1185">Reference proteome</keyword>
<dbReference type="Gene3D" id="2.40.50.100">
    <property type="match status" value="1"/>
</dbReference>
<reference evidence="2" key="1">
    <citation type="submission" date="2023-06" db="EMBL/GenBank/DDBJ databases">
        <title>Robiginitalea aurantiacus sp. nov. and Algoriphagus sediminis sp. nov., isolated from coastal sediment.</title>
        <authorList>
            <person name="Zhou Z.Y."/>
            <person name="An J."/>
            <person name="Jia Y.W."/>
            <person name="Du Z.J."/>
        </authorList>
    </citation>
    <scope>NUCLEOTIDE SEQUENCE</scope>
    <source>
        <strain evidence="2">C2-7</strain>
    </source>
</reference>